<name>A0A9D1LNG4_9FIRM</name>
<feature type="transmembrane region" description="Helical" evidence="1">
    <location>
        <begin position="57"/>
        <end position="78"/>
    </location>
</feature>
<reference evidence="3" key="1">
    <citation type="submission" date="2020-10" db="EMBL/GenBank/DDBJ databases">
        <authorList>
            <person name="Gilroy R."/>
        </authorList>
    </citation>
    <scope>NUCLEOTIDE SEQUENCE</scope>
    <source>
        <strain evidence="3">ChiGjej1B1-22543</strain>
    </source>
</reference>
<dbReference type="EMBL" id="DVMV01000015">
    <property type="protein sequence ID" value="HIU45114.1"/>
    <property type="molecule type" value="Genomic_DNA"/>
</dbReference>
<evidence type="ECO:0000256" key="1">
    <source>
        <dbReference type="SAM" id="Phobius"/>
    </source>
</evidence>
<feature type="transmembrane region" description="Helical" evidence="1">
    <location>
        <begin position="23"/>
        <end position="45"/>
    </location>
</feature>
<keyword evidence="1" id="KW-0472">Membrane</keyword>
<organism evidence="3 4">
    <name type="scientific">Candidatus Alloenteromonas pullicola</name>
    <dbReference type="NCBI Taxonomy" id="2840784"/>
    <lineage>
        <taxon>Bacteria</taxon>
        <taxon>Bacillati</taxon>
        <taxon>Bacillota</taxon>
        <taxon>Bacillota incertae sedis</taxon>
        <taxon>Candidatus Alloenteromonas</taxon>
    </lineage>
</organism>
<dbReference type="AlphaFoldDB" id="A0A9D1LNG4"/>
<dbReference type="SUPFAM" id="SSF55073">
    <property type="entry name" value="Nucleotide cyclase"/>
    <property type="match status" value="1"/>
</dbReference>
<comment type="caution">
    <text evidence="3">The sequence shown here is derived from an EMBL/GenBank/DDBJ whole genome shotgun (WGS) entry which is preliminary data.</text>
</comment>
<feature type="transmembrane region" description="Helical" evidence="1">
    <location>
        <begin position="118"/>
        <end position="136"/>
    </location>
</feature>
<dbReference type="InterPro" id="IPR000160">
    <property type="entry name" value="GGDEF_dom"/>
</dbReference>
<dbReference type="PANTHER" id="PTHR45138">
    <property type="entry name" value="REGULATORY COMPONENTS OF SENSORY TRANSDUCTION SYSTEM"/>
    <property type="match status" value="1"/>
</dbReference>
<dbReference type="PROSITE" id="PS50887">
    <property type="entry name" value="GGDEF"/>
    <property type="match status" value="1"/>
</dbReference>
<evidence type="ECO:0000313" key="4">
    <source>
        <dbReference type="Proteomes" id="UP000824070"/>
    </source>
</evidence>
<gene>
    <name evidence="3" type="ORF">IAC52_02325</name>
</gene>
<keyword evidence="1" id="KW-1133">Transmembrane helix</keyword>
<proteinExistence type="predicted"/>
<dbReference type="InterPro" id="IPR050469">
    <property type="entry name" value="Diguanylate_Cyclase"/>
</dbReference>
<sequence>MVSVSHFKISHKLLVDLLMKRRLTVGILLFGVAAICLASMIQGLIVGLGGSLDYLRLSLNALLISSSVFSIVAIGLSAKNTGKPKKSRKLVFYSMMVTDFAYCLAAVGFAYVDSCNGTFSSAYFLLEIVVAALLLIDPYYYALLSAASVCSLLPSIAFASPNGLLPNDCINYIAFAILSVFAGFIASIYEMRTRRKLDKLQVSATIDELSGLGNRRKFDADIVEELRKGKPFVLAFGDLDCLKSINDREGHQAGDEVISKTGEAIGRRFEMAYRYGGDEFSIIGRGGLQKVETRLKATMDDLRADGIEISFGYCLCDSNLDAADAVEEADKALYESKRSKSGMTYREAGK</sequence>
<feature type="transmembrane region" description="Helical" evidence="1">
    <location>
        <begin position="141"/>
        <end position="160"/>
    </location>
</feature>
<dbReference type="InterPro" id="IPR029787">
    <property type="entry name" value="Nucleotide_cyclase"/>
</dbReference>
<evidence type="ECO:0000259" key="2">
    <source>
        <dbReference type="PROSITE" id="PS50887"/>
    </source>
</evidence>
<dbReference type="Pfam" id="PF00990">
    <property type="entry name" value="GGDEF"/>
    <property type="match status" value="1"/>
</dbReference>
<protein>
    <submittedName>
        <fullName evidence="3">GGDEF domain-containing protein</fullName>
    </submittedName>
</protein>
<dbReference type="SMART" id="SM00267">
    <property type="entry name" value="GGDEF"/>
    <property type="match status" value="1"/>
</dbReference>
<evidence type="ECO:0000313" key="3">
    <source>
        <dbReference type="EMBL" id="HIU45114.1"/>
    </source>
</evidence>
<dbReference type="NCBIfam" id="TIGR00254">
    <property type="entry name" value="GGDEF"/>
    <property type="match status" value="1"/>
</dbReference>
<dbReference type="CDD" id="cd01949">
    <property type="entry name" value="GGDEF"/>
    <property type="match status" value="1"/>
</dbReference>
<dbReference type="InterPro" id="IPR043128">
    <property type="entry name" value="Rev_trsase/Diguanyl_cyclase"/>
</dbReference>
<reference evidence="3" key="2">
    <citation type="journal article" date="2021" name="PeerJ">
        <title>Extensive microbial diversity within the chicken gut microbiome revealed by metagenomics and culture.</title>
        <authorList>
            <person name="Gilroy R."/>
            <person name="Ravi A."/>
            <person name="Getino M."/>
            <person name="Pursley I."/>
            <person name="Horton D.L."/>
            <person name="Alikhan N.F."/>
            <person name="Baker D."/>
            <person name="Gharbi K."/>
            <person name="Hall N."/>
            <person name="Watson M."/>
            <person name="Adriaenssens E.M."/>
            <person name="Foster-Nyarko E."/>
            <person name="Jarju S."/>
            <person name="Secka A."/>
            <person name="Antonio M."/>
            <person name="Oren A."/>
            <person name="Chaudhuri R.R."/>
            <person name="La Ragione R."/>
            <person name="Hildebrand F."/>
            <person name="Pallen M.J."/>
        </authorList>
    </citation>
    <scope>NUCLEOTIDE SEQUENCE</scope>
    <source>
        <strain evidence="3">ChiGjej1B1-22543</strain>
    </source>
</reference>
<dbReference type="GO" id="GO:0052621">
    <property type="term" value="F:diguanylate cyclase activity"/>
    <property type="evidence" value="ECO:0007669"/>
    <property type="project" value="TreeGrafter"/>
</dbReference>
<accession>A0A9D1LNG4</accession>
<feature type="transmembrane region" description="Helical" evidence="1">
    <location>
        <begin position="172"/>
        <end position="189"/>
    </location>
</feature>
<feature type="transmembrane region" description="Helical" evidence="1">
    <location>
        <begin position="90"/>
        <end position="112"/>
    </location>
</feature>
<feature type="domain" description="GGDEF" evidence="2">
    <location>
        <begin position="230"/>
        <end position="350"/>
    </location>
</feature>
<keyword evidence="1" id="KW-0812">Transmembrane</keyword>
<dbReference type="Proteomes" id="UP000824070">
    <property type="component" value="Unassembled WGS sequence"/>
</dbReference>
<dbReference type="Gene3D" id="3.30.70.270">
    <property type="match status" value="1"/>
</dbReference>
<dbReference type="PANTHER" id="PTHR45138:SF9">
    <property type="entry name" value="DIGUANYLATE CYCLASE DGCM-RELATED"/>
    <property type="match status" value="1"/>
</dbReference>